<comment type="caution">
    <text evidence="2">The sequence shown here is derived from an EMBL/GenBank/DDBJ whole genome shotgun (WGS) entry which is preliminary data.</text>
</comment>
<feature type="compositionally biased region" description="Polar residues" evidence="1">
    <location>
        <begin position="72"/>
        <end position="89"/>
    </location>
</feature>
<keyword evidence="3" id="KW-1185">Reference proteome</keyword>
<organism evidence="2 3">
    <name type="scientific">Micromonospora andamanensis</name>
    <dbReference type="NCBI Taxonomy" id="1287068"/>
    <lineage>
        <taxon>Bacteria</taxon>
        <taxon>Bacillati</taxon>
        <taxon>Actinomycetota</taxon>
        <taxon>Actinomycetes</taxon>
        <taxon>Micromonosporales</taxon>
        <taxon>Micromonosporaceae</taxon>
        <taxon>Micromonospora</taxon>
    </lineage>
</organism>
<accession>A0ABQ4I4B7</accession>
<evidence type="ECO:0008006" key="4">
    <source>
        <dbReference type="Google" id="ProtNLM"/>
    </source>
</evidence>
<feature type="region of interest" description="Disordered" evidence="1">
    <location>
        <begin position="166"/>
        <end position="186"/>
    </location>
</feature>
<evidence type="ECO:0000313" key="3">
    <source>
        <dbReference type="Proteomes" id="UP000647017"/>
    </source>
</evidence>
<evidence type="ECO:0000313" key="2">
    <source>
        <dbReference type="EMBL" id="GIJ12717.1"/>
    </source>
</evidence>
<name>A0ABQ4I4B7_9ACTN</name>
<protein>
    <recommendedName>
        <fullName evidence="4">DNA (cytosine-5-)-methyltransferase</fullName>
    </recommendedName>
</protein>
<evidence type="ECO:0000256" key="1">
    <source>
        <dbReference type="SAM" id="MobiDB-lite"/>
    </source>
</evidence>
<dbReference type="EMBL" id="BOOZ01000060">
    <property type="protein sequence ID" value="GIJ12717.1"/>
    <property type="molecule type" value="Genomic_DNA"/>
</dbReference>
<dbReference type="Proteomes" id="UP000647017">
    <property type="component" value="Unassembled WGS sequence"/>
</dbReference>
<gene>
    <name evidence="2" type="ORF">Van01_59310</name>
</gene>
<dbReference type="RefSeq" id="WP_239099382.1">
    <property type="nucleotide sequence ID" value="NZ_BOOZ01000060.1"/>
</dbReference>
<sequence length="293" mass="30183">MRTLPTPCARDGKGPGHQYGLPDLVEPTGTRHGLLPTPTAVAYGSNMSSSAGAARRPSLAGITARLLPTPTVADSRSSANVTAARTTPTGHAGRTLTDAARLLPTPRASDTGTPGRRAGTGWRPPLSQVLLPTPRATDGTKGCPGQRGSHGDLTLPSAAVRVPARTLPTPRASDARGPGRHGDGGADLRTTVAGLGQPDADRWGIYAAAVARWELLLGQPAPEPTQPGRHGKPVLAPPFVEWLMGLDAGHVTDPTLALPRTAALRVLGNGVVPQQAAVALQLLLCPHRWAVPA</sequence>
<reference evidence="2 3" key="1">
    <citation type="submission" date="2021-01" db="EMBL/GenBank/DDBJ databases">
        <title>Whole genome shotgun sequence of Verrucosispora andamanensis NBRC 109075.</title>
        <authorList>
            <person name="Komaki H."/>
            <person name="Tamura T."/>
        </authorList>
    </citation>
    <scope>NUCLEOTIDE SEQUENCE [LARGE SCALE GENOMIC DNA]</scope>
    <source>
        <strain evidence="2 3">NBRC 109075</strain>
    </source>
</reference>
<feature type="region of interest" description="Disordered" evidence="1">
    <location>
        <begin position="71"/>
        <end position="154"/>
    </location>
</feature>
<proteinExistence type="predicted"/>